<evidence type="ECO:0000256" key="9">
    <source>
        <dbReference type="SAM" id="MobiDB-lite"/>
    </source>
</evidence>
<reference evidence="10" key="3">
    <citation type="submission" date="2025-09" db="UniProtKB">
        <authorList>
            <consortium name="Ensembl"/>
        </authorList>
    </citation>
    <scope>IDENTIFICATION</scope>
</reference>
<dbReference type="PANTHER" id="PTHR12400">
    <property type="entry name" value="INOSITOL POLYPHOSPHATE KINASE"/>
    <property type="match status" value="1"/>
</dbReference>
<feature type="region of interest" description="Disordered" evidence="9">
    <location>
        <begin position="51"/>
        <end position="107"/>
    </location>
</feature>
<reference evidence="10 11" key="1">
    <citation type="journal article" date="2010" name="Nature">
        <title>The genome of a songbird.</title>
        <authorList>
            <person name="Warren W.C."/>
            <person name="Clayton D.F."/>
            <person name="Ellegren H."/>
            <person name="Arnold A.P."/>
            <person name="Hillier L.W."/>
            <person name="Kunstner A."/>
            <person name="Searle S."/>
            <person name="White S."/>
            <person name="Vilella A.J."/>
            <person name="Fairley S."/>
            <person name="Heger A."/>
            <person name="Kong L."/>
            <person name="Ponting C.P."/>
            <person name="Jarvis E.D."/>
            <person name="Mello C.V."/>
            <person name="Minx P."/>
            <person name="Lovell P."/>
            <person name="Velho T.A."/>
            <person name="Ferris M."/>
            <person name="Balakrishnan C.N."/>
            <person name="Sinha S."/>
            <person name="Blatti C."/>
            <person name="London S.E."/>
            <person name="Li Y."/>
            <person name="Lin Y.C."/>
            <person name="George J."/>
            <person name="Sweedler J."/>
            <person name="Southey B."/>
            <person name="Gunaratne P."/>
            <person name="Watson M."/>
            <person name="Nam K."/>
            <person name="Backstrom N."/>
            <person name="Smeds L."/>
            <person name="Nabholz B."/>
            <person name="Itoh Y."/>
            <person name="Whitney O."/>
            <person name="Pfenning A.R."/>
            <person name="Howard J."/>
            <person name="Volker M."/>
            <person name="Skinner B.M."/>
            <person name="Griffin D.K."/>
            <person name="Ye L."/>
            <person name="McLaren W.M."/>
            <person name="Flicek P."/>
            <person name="Quesada V."/>
            <person name="Velasco G."/>
            <person name="Lopez-Otin C."/>
            <person name="Puente X.S."/>
            <person name="Olender T."/>
            <person name="Lancet D."/>
            <person name="Smit A.F."/>
            <person name="Hubley R."/>
            <person name="Konkel M.K."/>
            <person name="Walker J.A."/>
            <person name="Batzer M.A."/>
            <person name="Gu W."/>
            <person name="Pollock D.D."/>
            <person name="Chen L."/>
            <person name="Cheng Z."/>
            <person name="Eichler E.E."/>
            <person name="Stapley J."/>
            <person name="Slate J."/>
            <person name="Ekblom R."/>
            <person name="Birkhead T."/>
            <person name="Burke T."/>
            <person name="Burt D."/>
            <person name="Scharff C."/>
            <person name="Adam I."/>
            <person name="Richard H."/>
            <person name="Sultan M."/>
            <person name="Soldatov A."/>
            <person name="Lehrach H."/>
            <person name="Edwards S.V."/>
            <person name="Yang S.P."/>
            <person name="Li X."/>
            <person name="Graves T."/>
            <person name="Fulton L."/>
            <person name="Nelson J."/>
            <person name="Chinwalla A."/>
            <person name="Hou S."/>
            <person name="Mardis E.R."/>
            <person name="Wilson R.K."/>
        </authorList>
    </citation>
    <scope>NUCLEOTIDE SEQUENCE [LARGE SCALE GENOMIC DNA]</scope>
</reference>
<evidence type="ECO:0000313" key="10">
    <source>
        <dbReference type="Ensembl" id="ENSTGUP00000022012.1"/>
    </source>
</evidence>
<dbReference type="InParanoid" id="A0A674GHW1"/>
<dbReference type="AlphaFoldDB" id="A0A674GHW1"/>
<feature type="compositionally biased region" description="Low complexity" evidence="9">
    <location>
        <begin position="179"/>
        <end position="196"/>
    </location>
</feature>
<accession>A0A674GHW1</accession>
<dbReference type="GO" id="GO:0005524">
    <property type="term" value="F:ATP binding"/>
    <property type="evidence" value="ECO:0007669"/>
    <property type="project" value="UniProtKB-KW"/>
</dbReference>
<proteinExistence type="inferred from homology"/>
<keyword evidence="2 8" id="KW-0808">Transferase</keyword>
<name>A0A674GHW1_TAEGU</name>
<evidence type="ECO:0000256" key="4">
    <source>
        <dbReference type="ARBA" id="ARBA00022777"/>
    </source>
</evidence>
<dbReference type="GO" id="GO:0005737">
    <property type="term" value="C:cytoplasm"/>
    <property type="evidence" value="ECO:0007669"/>
    <property type="project" value="TreeGrafter"/>
</dbReference>
<evidence type="ECO:0000256" key="1">
    <source>
        <dbReference type="ARBA" id="ARBA00007374"/>
    </source>
</evidence>
<keyword evidence="4 8" id="KW-0418">Kinase</keyword>
<evidence type="ECO:0000256" key="6">
    <source>
        <dbReference type="ARBA" id="ARBA00036164"/>
    </source>
</evidence>
<reference evidence="10" key="2">
    <citation type="submission" date="2025-08" db="UniProtKB">
        <authorList>
            <consortium name="Ensembl"/>
        </authorList>
    </citation>
    <scope>IDENTIFICATION</scope>
</reference>
<comment type="catalytic activity">
    <reaction evidence="7">
        <text>1D-myo-inositol 1,3,4,6-tetrakisphosphate + ATP = 1D-myo-inositol 1,3,4,5,6-pentakisphosphate + ADP + H(+)</text>
        <dbReference type="Rhea" id="RHEA:12717"/>
        <dbReference type="ChEBI" id="CHEBI:15378"/>
        <dbReference type="ChEBI" id="CHEBI:30616"/>
        <dbReference type="ChEBI" id="CHEBI:57660"/>
        <dbReference type="ChEBI" id="CHEBI:57733"/>
        <dbReference type="ChEBI" id="CHEBI:456216"/>
        <dbReference type="EC" id="2.7.1.140"/>
    </reaction>
</comment>
<dbReference type="GeneTree" id="ENSGT00940000155309"/>
<dbReference type="GO" id="GO:0008440">
    <property type="term" value="F:inositol-1,4,5-trisphosphate 3-kinase activity"/>
    <property type="evidence" value="ECO:0007669"/>
    <property type="project" value="TreeGrafter"/>
</dbReference>
<dbReference type="Proteomes" id="UP000007754">
    <property type="component" value="Chromosome 6"/>
</dbReference>
<organism evidence="10 11">
    <name type="scientific">Taeniopygia guttata</name>
    <name type="common">Zebra finch</name>
    <name type="synonym">Poephila guttata</name>
    <dbReference type="NCBI Taxonomy" id="59729"/>
    <lineage>
        <taxon>Eukaryota</taxon>
        <taxon>Metazoa</taxon>
        <taxon>Chordata</taxon>
        <taxon>Craniata</taxon>
        <taxon>Vertebrata</taxon>
        <taxon>Euteleostomi</taxon>
        <taxon>Archelosauria</taxon>
        <taxon>Archosauria</taxon>
        <taxon>Dinosauria</taxon>
        <taxon>Saurischia</taxon>
        <taxon>Theropoda</taxon>
        <taxon>Coelurosauria</taxon>
        <taxon>Aves</taxon>
        <taxon>Neognathae</taxon>
        <taxon>Neoaves</taxon>
        <taxon>Telluraves</taxon>
        <taxon>Australaves</taxon>
        <taxon>Passeriformes</taxon>
        <taxon>Passeroidea</taxon>
        <taxon>Estrildidae</taxon>
        <taxon>Estrildinae</taxon>
        <taxon>Taeniopygia</taxon>
    </lineage>
</organism>
<comment type="similarity">
    <text evidence="1 8">Belongs to the inositol phosphokinase (IPK) family.</text>
</comment>
<evidence type="ECO:0000256" key="8">
    <source>
        <dbReference type="RuleBase" id="RU363090"/>
    </source>
</evidence>
<sequence length="668" mass="71988">MPDQHILRKGYGLGCFKGSLSTVKVYAVCTPRLDLPCSHSDLLEKKWNKPRRDGSFTQKRRGFGGISGYREPAEGNAPCPPPRGSAAGEQSGAGGARGSGSAAALRSGPVRRLHRALLPPAASAEAALPAQAFSGAAPHAAPPGPPSASAQRRSRRGPGRAGGGGGATPGAGRGGGGRCPSAGWADGAVRGDGVAGPRRLRPAASQGPLRPGRSRRRRRHSAATPRPPPAVPHRRDMATEPPRPAGRPEGGRGCCAGGGRGETEEAEAAAQPVLGASPGPAAAGGGRRRALNGCVPLSHQVAGHMYGKDKGGILQHPDGTVLKQLQPPPRGPREQEFYNKVYDAECCDSILLELREYLPKYFGVWSPPTAPNDTYLKLEDVTRKFNKPCIMDVKIGQKSYDPYASAEKIQQQVSKYPLMEEIGFLVLGMRVYHVSSDSYETQNQHYGRSLTKETVKDGISKFFHSGYCLRKDVVAASIQKVEKILEWFEGQTQLNFYASSLLFVYEGSCPATTVQLSDVTLAEKRRVPKGLLSGGDVLEYNNNIHVINSTENGKIEASVGKGLSKFYALHKKACSKRHHSQLSLKVENSEQDNVWKTSTCITQEHLNGNVLPQLEKVFYHMPAETKESANVEVRMIDFAHVFPSNTKDEGYIYGLKNLITVLQNILDN</sequence>
<evidence type="ECO:0000256" key="7">
    <source>
        <dbReference type="ARBA" id="ARBA00036525"/>
    </source>
</evidence>
<dbReference type="SUPFAM" id="SSF56104">
    <property type="entry name" value="SAICAR synthase-like"/>
    <property type="match status" value="1"/>
</dbReference>
<evidence type="ECO:0000313" key="11">
    <source>
        <dbReference type="Proteomes" id="UP000007754"/>
    </source>
</evidence>
<keyword evidence="3" id="KW-0547">Nucleotide-binding</keyword>
<feature type="region of interest" description="Disordered" evidence="9">
    <location>
        <begin position="135"/>
        <end position="287"/>
    </location>
</feature>
<dbReference type="InterPro" id="IPR005522">
    <property type="entry name" value="IPK"/>
</dbReference>
<dbReference type="GO" id="GO:0032958">
    <property type="term" value="P:inositol phosphate biosynthetic process"/>
    <property type="evidence" value="ECO:0007669"/>
    <property type="project" value="InterPro"/>
</dbReference>
<evidence type="ECO:0000256" key="3">
    <source>
        <dbReference type="ARBA" id="ARBA00022741"/>
    </source>
</evidence>
<evidence type="ECO:0000256" key="5">
    <source>
        <dbReference type="ARBA" id="ARBA00022840"/>
    </source>
</evidence>
<comment type="catalytic activity">
    <reaction evidence="6">
        <text>1D-myo-inositol 1,4,5-trisphosphate + 2 ATP = 1D-myo-inositol 1,3,4,5,6-pentakisphosphate + 2 ADP + 2 H(+)</text>
        <dbReference type="Rhea" id="RHEA:32359"/>
        <dbReference type="ChEBI" id="CHEBI:15378"/>
        <dbReference type="ChEBI" id="CHEBI:30616"/>
        <dbReference type="ChEBI" id="CHEBI:57733"/>
        <dbReference type="ChEBI" id="CHEBI:203600"/>
        <dbReference type="ChEBI" id="CHEBI:456216"/>
        <dbReference type="EC" id="2.7.1.151"/>
    </reaction>
</comment>
<dbReference type="GO" id="GO:0051765">
    <property type="term" value="F:inositol tetrakisphosphate kinase activity"/>
    <property type="evidence" value="ECO:0007669"/>
    <property type="project" value="TreeGrafter"/>
</dbReference>
<dbReference type="Pfam" id="PF03770">
    <property type="entry name" value="IPK"/>
    <property type="match status" value="1"/>
</dbReference>
<dbReference type="PANTHER" id="PTHR12400:SF51">
    <property type="entry name" value="INOSITOL POLYPHOSPHATE MULTIKINASE"/>
    <property type="match status" value="1"/>
</dbReference>
<protein>
    <recommendedName>
        <fullName evidence="8">Kinase</fullName>
        <ecNumber evidence="8">2.7.-.-</ecNumber>
    </recommendedName>
</protein>
<keyword evidence="11" id="KW-1185">Reference proteome</keyword>
<dbReference type="Ensembl" id="ENSTGUT00000040953.1">
    <property type="protein sequence ID" value="ENSTGUP00000022012.1"/>
    <property type="gene ID" value="ENSTGUG00000019280.1"/>
</dbReference>
<dbReference type="InterPro" id="IPR038286">
    <property type="entry name" value="IPK_sf"/>
</dbReference>
<dbReference type="EC" id="2.7.-.-" evidence="8"/>
<keyword evidence="5" id="KW-0067">ATP-binding</keyword>
<dbReference type="GO" id="GO:0005634">
    <property type="term" value="C:nucleus"/>
    <property type="evidence" value="ECO:0007669"/>
    <property type="project" value="TreeGrafter"/>
</dbReference>
<feature type="compositionally biased region" description="Basic residues" evidence="9">
    <location>
        <begin position="212"/>
        <end position="221"/>
    </location>
</feature>
<evidence type="ECO:0000256" key="2">
    <source>
        <dbReference type="ARBA" id="ARBA00022679"/>
    </source>
</evidence>
<feature type="compositionally biased region" description="Gly residues" evidence="9">
    <location>
        <begin position="251"/>
        <end position="260"/>
    </location>
</feature>
<dbReference type="Gene3D" id="3.30.470.160">
    <property type="entry name" value="Inositol polyphosphate kinase"/>
    <property type="match status" value="1"/>
</dbReference>
<feature type="compositionally biased region" description="Gly residues" evidence="9">
    <location>
        <begin position="159"/>
        <end position="178"/>
    </location>
</feature>